<accession>A0A7S3JHK0</accession>
<dbReference type="InterPro" id="IPR057361">
    <property type="entry name" value="TPR_WDR35"/>
</dbReference>
<dbReference type="EMBL" id="HBII01034386">
    <property type="protein sequence ID" value="CAE0355370.1"/>
    <property type="molecule type" value="Transcribed_RNA"/>
</dbReference>
<dbReference type="GO" id="GO:0030991">
    <property type="term" value="C:intraciliary transport particle A"/>
    <property type="evidence" value="ECO:0007669"/>
    <property type="project" value="TreeGrafter"/>
</dbReference>
<organism evidence="11">
    <name type="scientific">Euplotes harpa</name>
    <dbReference type="NCBI Taxonomy" id="151035"/>
    <lineage>
        <taxon>Eukaryota</taxon>
        <taxon>Sar</taxon>
        <taxon>Alveolata</taxon>
        <taxon>Ciliophora</taxon>
        <taxon>Intramacronucleata</taxon>
        <taxon>Spirotrichea</taxon>
        <taxon>Hypotrichia</taxon>
        <taxon>Euplotida</taxon>
        <taxon>Euplotidae</taxon>
        <taxon>Euplotes</taxon>
    </lineage>
</organism>
<evidence type="ECO:0000256" key="4">
    <source>
        <dbReference type="ARBA" id="ARBA00022737"/>
    </source>
</evidence>
<evidence type="ECO:0000256" key="5">
    <source>
        <dbReference type="ARBA" id="ARBA00022794"/>
    </source>
</evidence>
<keyword evidence="8" id="KW-0966">Cell projection</keyword>
<evidence type="ECO:0000256" key="1">
    <source>
        <dbReference type="ARBA" id="ARBA00004120"/>
    </source>
</evidence>
<reference evidence="11" key="1">
    <citation type="submission" date="2021-01" db="EMBL/GenBank/DDBJ databases">
        <authorList>
            <person name="Corre E."/>
            <person name="Pelletier E."/>
            <person name="Niang G."/>
            <person name="Scheremetjew M."/>
            <person name="Finn R."/>
            <person name="Kale V."/>
            <person name="Holt S."/>
            <person name="Cochrane G."/>
            <person name="Meng A."/>
            <person name="Brown T."/>
            <person name="Cohen L."/>
        </authorList>
    </citation>
    <scope>NUCLEOTIDE SEQUENCE</scope>
    <source>
        <strain evidence="11">FSP1.4</strain>
    </source>
</reference>
<dbReference type="GO" id="GO:0005929">
    <property type="term" value="C:cilium"/>
    <property type="evidence" value="ECO:0007669"/>
    <property type="project" value="TreeGrafter"/>
</dbReference>
<gene>
    <name evidence="11" type="ORF">EHAR0213_LOCUS14287</name>
</gene>
<dbReference type="GO" id="GO:0035721">
    <property type="term" value="P:intraciliary retrograde transport"/>
    <property type="evidence" value="ECO:0007669"/>
    <property type="project" value="InterPro"/>
</dbReference>
<proteinExistence type="predicted"/>
<dbReference type="InterPro" id="IPR040379">
    <property type="entry name" value="WDR19/dyf-2"/>
</dbReference>
<keyword evidence="5" id="KW-0970">Cilium biogenesis/degradation</keyword>
<keyword evidence="3" id="KW-0853">WD repeat</keyword>
<evidence type="ECO:0000313" key="11">
    <source>
        <dbReference type="EMBL" id="CAE0355370.1"/>
    </source>
</evidence>
<evidence type="ECO:0000259" key="10">
    <source>
        <dbReference type="Pfam" id="PF25768"/>
    </source>
</evidence>
<dbReference type="PANTHER" id="PTHR14920">
    <property type="entry name" value="OSMOTIC AVOIDANCE ABNORMAL PROTEIN 1/WD REPEAT MEMBRANE PROTEIN"/>
    <property type="match status" value="1"/>
</dbReference>
<dbReference type="Pfam" id="PF25170">
    <property type="entry name" value="TPR_WDR35"/>
    <property type="match status" value="1"/>
</dbReference>
<dbReference type="AlphaFoldDB" id="A0A7S3JHK0"/>
<evidence type="ECO:0000259" key="9">
    <source>
        <dbReference type="Pfam" id="PF23145"/>
    </source>
</evidence>
<keyword evidence="4" id="KW-0677">Repeat</keyword>
<dbReference type="PANTHER" id="PTHR14920:SF3">
    <property type="entry name" value="WD REPEAT-CONTAINING PROTEIN 35-LIKE PROTEIN"/>
    <property type="match status" value="1"/>
</dbReference>
<keyword evidence="2" id="KW-0963">Cytoplasm</keyword>
<feature type="domain" description="IFT121-like zinc finger" evidence="9">
    <location>
        <begin position="226"/>
        <end position="269"/>
    </location>
</feature>
<evidence type="ECO:0000256" key="6">
    <source>
        <dbReference type="ARBA" id="ARBA00023069"/>
    </source>
</evidence>
<evidence type="ECO:0000256" key="7">
    <source>
        <dbReference type="ARBA" id="ARBA00023212"/>
    </source>
</evidence>
<dbReference type="InterPro" id="IPR056170">
    <property type="entry name" value="Znf_IFT121-like"/>
</dbReference>
<protein>
    <submittedName>
        <fullName evidence="11">Uncharacterized protein</fullName>
    </submittedName>
</protein>
<feature type="domain" description="IFT121-like TPR repeats" evidence="10">
    <location>
        <begin position="95"/>
        <end position="193"/>
    </location>
</feature>
<keyword evidence="6" id="KW-0969">Cilium</keyword>
<evidence type="ECO:0000256" key="2">
    <source>
        <dbReference type="ARBA" id="ARBA00022490"/>
    </source>
</evidence>
<evidence type="ECO:0000256" key="8">
    <source>
        <dbReference type="ARBA" id="ARBA00023273"/>
    </source>
</evidence>
<evidence type="ECO:0000256" key="3">
    <source>
        <dbReference type="ARBA" id="ARBA00022574"/>
    </source>
</evidence>
<dbReference type="GO" id="GO:0060271">
    <property type="term" value="P:cilium assembly"/>
    <property type="evidence" value="ECO:0007669"/>
    <property type="project" value="TreeGrafter"/>
</dbReference>
<sequence length="275" mass="31260">MEAVELYRKANKNTESARLLAEIAQKLQEKRAPPLMIKKIYVLAAFEIDSYKQRVFDASMTQITSGGNTADATAKTLNSLITTDINSSADKALSNPWKGAEAIHYYLLCQRQLYQKEYNRAMKTAIRLIEYEKELDTREVYSLIALASYYNKCYKECSKAFVKLERMPNTTKEVREKFESIALALFSRHSPVDAPQVKFPCPKKGCDAQVSEYDTNCQRCGSFYSACIASGQSIVVKEYYTCKTCKHKAMLKELDYLSLKHCPLCHAVVQPQTKS</sequence>
<dbReference type="Pfam" id="PF23145">
    <property type="entry name" value="Zf_2nd_IFT121"/>
    <property type="match status" value="1"/>
</dbReference>
<dbReference type="InterPro" id="IPR057979">
    <property type="entry name" value="TPR_IFT121"/>
</dbReference>
<name>A0A7S3JHK0_9SPIT</name>
<comment type="subcellular location">
    <subcellularLocation>
        <location evidence="1">Cytoplasm</location>
        <location evidence="1">Cytoskeleton</location>
        <location evidence="1">Cilium basal body</location>
    </subcellularLocation>
</comment>
<dbReference type="Pfam" id="PF25768">
    <property type="entry name" value="TPR_IFT121"/>
    <property type="match status" value="1"/>
</dbReference>
<keyword evidence="7" id="KW-0206">Cytoskeleton</keyword>